<evidence type="ECO:0000313" key="3">
    <source>
        <dbReference type="Proteomes" id="UP001497644"/>
    </source>
</evidence>
<comment type="caution">
    <text evidence="2">The sequence shown here is derived from an EMBL/GenBank/DDBJ whole genome shotgun (WGS) entry which is preliminary data.</text>
</comment>
<keyword evidence="3" id="KW-1185">Reference proteome</keyword>
<evidence type="ECO:0000256" key="1">
    <source>
        <dbReference type="SAM" id="MobiDB-lite"/>
    </source>
</evidence>
<dbReference type="EMBL" id="CAXIPU020000435">
    <property type="protein sequence ID" value="CAL1671890.1"/>
    <property type="molecule type" value="Genomic_DNA"/>
</dbReference>
<feature type="region of interest" description="Disordered" evidence="1">
    <location>
        <begin position="63"/>
        <end position="89"/>
    </location>
</feature>
<accession>A0AAV2MX83</accession>
<reference evidence="2" key="1">
    <citation type="submission" date="2024-04" db="EMBL/GenBank/DDBJ databases">
        <authorList>
            <consortium name="Molecular Ecology Group"/>
        </authorList>
    </citation>
    <scope>NUCLEOTIDE SEQUENCE</scope>
</reference>
<name>A0AAV2MX83_9HYME</name>
<dbReference type="AlphaFoldDB" id="A0AAV2MX83"/>
<proteinExistence type="predicted"/>
<organism evidence="2 3">
    <name type="scientific">Lasius platythorax</name>
    <dbReference type="NCBI Taxonomy" id="488582"/>
    <lineage>
        <taxon>Eukaryota</taxon>
        <taxon>Metazoa</taxon>
        <taxon>Ecdysozoa</taxon>
        <taxon>Arthropoda</taxon>
        <taxon>Hexapoda</taxon>
        <taxon>Insecta</taxon>
        <taxon>Pterygota</taxon>
        <taxon>Neoptera</taxon>
        <taxon>Endopterygota</taxon>
        <taxon>Hymenoptera</taxon>
        <taxon>Apocrita</taxon>
        <taxon>Aculeata</taxon>
        <taxon>Formicoidea</taxon>
        <taxon>Formicidae</taxon>
        <taxon>Formicinae</taxon>
        <taxon>Lasius</taxon>
        <taxon>Lasius</taxon>
    </lineage>
</organism>
<dbReference type="Proteomes" id="UP001497644">
    <property type="component" value="Unassembled WGS sequence"/>
</dbReference>
<gene>
    <name evidence="2" type="ORF">LPLAT_LOCUS5308</name>
</gene>
<feature type="compositionally biased region" description="Low complexity" evidence="1">
    <location>
        <begin position="68"/>
        <end position="82"/>
    </location>
</feature>
<evidence type="ECO:0000313" key="2">
    <source>
        <dbReference type="EMBL" id="CAL1671890.1"/>
    </source>
</evidence>
<protein>
    <submittedName>
        <fullName evidence="2">Uncharacterized protein</fullName>
    </submittedName>
</protein>
<sequence>MSFLDPYIAQRKGESSLTSSKIQPKDTEFVNEICYNEDNDDLQFLDQDILKATDNNENIKKNIRQDVRSPTPSCSSSSRSCSGTPLNKRKRSHNFDDITHIKNDFWKSANNVLKTIESNETIEDGLKHWILYLESELRNIKNPKNLKALQRKIIQLVDYNTDTDE</sequence>